<feature type="transmembrane region" description="Helical" evidence="2">
    <location>
        <begin position="299"/>
        <end position="319"/>
    </location>
</feature>
<feature type="transmembrane region" description="Helical" evidence="2">
    <location>
        <begin position="272"/>
        <end position="293"/>
    </location>
</feature>
<dbReference type="Proteomes" id="UP001652625">
    <property type="component" value="Chromosome 15"/>
</dbReference>
<dbReference type="InterPro" id="IPR022227">
    <property type="entry name" value="DUF3754"/>
</dbReference>
<accession>A0ABM4DPM1</accession>
<keyword evidence="2" id="KW-1133">Transmembrane helix</keyword>
<dbReference type="Pfam" id="PF12576">
    <property type="entry name" value="DUF3754"/>
    <property type="match status" value="1"/>
</dbReference>
<dbReference type="GeneID" id="136092370"/>
<gene>
    <name evidence="4" type="primary">LOC136092370</name>
</gene>
<keyword evidence="1" id="KW-0597">Phosphoprotein</keyword>
<reference evidence="4" key="1">
    <citation type="submission" date="2025-08" db="UniProtKB">
        <authorList>
            <consortium name="RefSeq"/>
        </authorList>
    </citation>
    <scope>IDENTIFICATION</scope>
</reference>
<evidence type="ECO:0000256" key="2">
    <source>
        <dbReference type="SAM" id="Phobius"/>
    </source>
</evidence>
<sequence length="493" mass="57110">MFQYFKVPTTLVKNIHIEQLKKTSVRLFSYSKVSFGLSNEKSKDFLEDHKQIAVTKHIPVTQKTLLNKIINEINMQHCKKENMQDCKTEILEFAKHLEYTCLKDSLMGLSELQQLYVSLNPDKEVSEFHVGKKQHLDNEFILLQKVALLLQMAKFQELTHDQIPYTLGKHPVSEGVLIHIDLNQYDVLRIWILGEEEQSLIHGWRDTMKYFIMNMFKKQPKAISIYNRVVIAVRLKKQKKLLFKSFKDLPHSSIEHVLPEGSITMSINDKKFITTFASACGLSILINLCTIFIDYNAKWTFIVGSLSGLLALHTWNLYVKKRIQYLNNTSKILYYKTLATNKNILHLITDSAVSEILKSTFLCYTFIQNMKDSKPVSETELGITVEDLELSIESWFFKEFHIQLDFDAQDGLRKLDQLGLLKVTKKGLKTHLDVLTLNQSINTLSKISATTDVNLADICSNNLLEMKKLPLDINLYKEKFLQEQTETFSRGWN</sequence>
<dbReference type="RefSeq" id="XP_065676530.1">
    <property type="nucleotide sequence ID" value="XM_065820458.1"/>
</dbReference>
<keyword evidence="2" id="KW-0472">Membrane</keyword>
<dbReference type="PANTHER" id="PTHR16095">
    <property type="entry name" value="TRANSMEMBRANE PROTEIN 143 FAMILY MEMBER"/>
    <property type="match status" value="1"/>
</dbReference>
<organism evidence="3 4">
    <name type="scientific">Hydra vulgaris</name>
    <name type="common">Hydra</name>
    <name type="synonym">Hydra attenuata</name>
    <dbReference type="NCBI Taxonomy" id="6087"/>
    <lineage>
        <taxon>Eukaryota</taxon>
        <taxon>Metazoa</taxon>
        <taxon>Cnidaria</taxon>
        <taxon>Hydrozoa</taxon>
        <taxon>Hydroidolina</taxon>
        <taxon>Anthoathecata</taxon>
        <taxon>Aplanulata</taxon>
        <taxon>Hydridae</taxon>
        <taxon>Hydra</taxon>
    </lineage>
</organism>
<evidence type="ECO:0000313" key="4">
    <source>
        <dbReference type="RefSeq" id="XP_065676530.1"/>
    </source>
</evidence>
<keyword evidence="3" id="KW-1185">Reference proteome</keyword>
<dbReference type="PANTHER" id="PTHR16095:SF11">
    <property type="entry name" value="TRANSMEMBRANE PROTEIN 143"/>
    <property type="match status" value="1"/>
</dbReference>
<name>A0ABM4DPM1_HYDVU</name>
<evidence type="ECO:0000313" key="3">
    <source>
        <dbReference type="Proteomes" id="UP001652625"/>
    </source>
</evidence>
<evidence type="ECO:0000256" key="1">
    <source>
        <dbReference type="ARBA" id="ARBA00022553"/>
    </source>
</evidence>
<proteinExistence type="predicted"/>
<protein>
    <submittedName>
        <fullName evidence="4">Transmembrane protein 143-like</fullName>
    </submittedName>
</protein>
<keyword evidence="2" id="KW-0812">Transmembrane</keyword>